<dbReference type="Gene3D" id="3.40.1410.10">
    <property type="entry name" value="Chorismate lyase-like"/>
    <property type="match status" value="1"/>
</dbReference>
<evidence type="ECO:0000313" key="5">
    <source>
        <dbReference type="EMBL" id="MEL5987323.1"/>
    </source>
</evidence>
<gene>
    <name evidence="5" type="ORF">AAF454_02640</name>
</gene>
<dbReference type="RefSeq" id="WP_068452402.1">
    <property type="nucleotide sequence ID" value="NZ_JALKQX010000003.1"/>
</dbReference>
<dbReference type="Gene3D" id="1.10.10.10">
    <property type="entry name" value="Winged helix-like DNA-binding domain superfamily/Winged helix DNA-binding domain"/>
    <property type="match status" value="1"/>
</dbReference>
<dbReference type="SUPFAM" id="SSF46785">
    <property type="entry name" value="Winged helix' DNA-binding domain"/>
    <property type="match status" value="1"/>
</dbReference>
<dbReference type="PANTHER" id="PTHR44846">
    <property type="entry name" value="MANNOSYL-D-GLYCERATE TRANSPORT/METABOLISM SYSTEM REPRESSOR MNGR-RELATED"/>
    <property type="match status" value="1"/>
</dbReference>
<dbReference type="InterPro" id="IPR000524">
    <property type="entry name" value="Tscrpt_reg_HTH_GntR"/>
</dbReference>
<dbReference type="InterPro" id="IPR011663">
    <property type="entry name" value="UTRA"/>
</dbReference>
<dbReference type="InterPro" id="IPR028978">
    <property type="entry name" value="Chorismate_lyase_/UTRA_dom_sf"/>
</dbReference>
<name>A0ABU9LJX7_9BACL</name>
<reference evidence="5 6" key="1">
    <citation type="submission" date="2024-04" db="EMBL/GenBank/DDBJ databases">
        <authorList>
            <person name="Wu Y.S."/>
            <person name="Zhang L."/>
        </authorList>
    </citation>
    <scope>NUCLEOTIDE SEQUENCE [LARGE SCALE GENOMIC DNA]</scope>
    <source>
        <strain evidence="5 6">KG-01</strain>
    </source>
</reference>
<dbReference type="PANTHER" id="PTHR44846:SF1">
    <property type="entry name" value="MANNOSYL-D-GLYCERATE TRANSPORT_METABOLISM SYSTEM REPRESSOR MNGR-RELATED"/>
    <property type="match status" value="1"/>
</dbReference>
<organism evidence="5 6">
    <name type="scientific">Kurthia gibsonii</name>
    <dbReference type="NCBI Taxonomy" id="33946"/>
    <lineage>
        <taxon>Bacteria</taxon>
        <taxon>Bacillati</taxon>
        <taxon>Bacillota</taxon>
        <taxon>Bacilli</taxon>
        <taxon>Bacillales</taxon>
        <taxon>Caryophanaceae</taxon>
        <taxon>Kurthia</taxon>
    </lineage>
</organism>
<dbReference type="SMART" id="SM00866">
    <property type="entry name" value="UTRA"/>
    <property type="match status" value="1"/>
</dbReference>
<evidence type="ECO:0000256" key="1">
    <source>
        <dbReference type="ARBA" id="ARBA00023015"/>
    </source>
</evidence>
<evidence type="ECO:0000256" key="2">
    <source>
        <dbReference type="ARBA" id="ARBA00023125"/>
    </source>
</evidence>
<proteinExistence type="predicted"/>
<dbReference type="InterPro" id="IPR036388">
    <property type="entry name" value="WH-like_DNA-bd_sf"/>
</dbReference>
<dbReference type="Pfam" id="PF00392">
    <property type="entry name" value="GntR"/>
    <property type="match status" value="1"/>
</dbReference>
<keyword evidence="2" id="KW-0238">DNA-binding</keyword>
<dbReference type="Proteomes" id="UP001398420">
    <property type="component" value="Unassembled WGS sequence"/>
</dbReference>
<evidence type="ECO:0000259" key="4">
    <source>
        <dbReference type="PROSITE" id="PS50949"/>
    </source>
</evidence>
<keyword evidence="6" id="KW-1185">Reference proteome</keyword>
<evidence type="ECO:0000313" key="6">
    <source>
        <dbReference type="Proteomes" id="UP001398420"/>
    </source>
</evidence>
<keyword evidence="1" id="KW-0805">Transcription regulation</keyword>
<feature type="domain" description="HTH gntR-type" evidence="4">
    <location>
        <begin position="8"/>
        <end position="76"/>
    </location>
</feature>
<protein>
    <submittedName>
        <fullName evidence="5">GntR family transcriptional regulator</fullName>
    </submittedName>
</protein>
<dbReference type="InterPro" id="IPR036390">
    <property type="entry name" value="WH_DNA-bd_sf"/>
</dbReference>
<accession>A0ABU9LJX7</accession>
<dbReference type="PRINTS" id="PR00035">
    <property type="entry name" value="HTHGNTR"/>
</dbReference>
<dbReference type="InterPro" id="IPR050679">
    <property type="entry name" value="Bact_HTH_transcr_reg"/>
</dbReference>
<keyword evidence="3" id="KW-0804">Transcription</keyword>
<dbReference type="CDD" id="cd07377">
    <property type="entry name" value="WHTH_GntR"/>
    <property type="match status" value="1"/>
</dbReference>
<dbReference type="SUPFAM" id="SSF64288">
    <property type="entry name" value="Chorismate lyase-like"/>
    <property type="match status" value="1"/>
</dbReference>
<evidence type="ECO:0000256" key="3">
    <source>
        <dbReference type="ARBA" id="ARBA00023163"/>
    </source>
</evidence>
<dbReference type="Pfam" id="PF07702">
    <property type="entry name" value="UTRA"/>
    <property type="match status" value="1"/>
</dbReference>
<dbReference type="EMBL" id="JBCEWA010000002">
    <property type="protein sequence ID" value="MEL5987323.1"/>
    <property type="molecule type" value="Genomic_DNA"/>
</dbReference>
<dbReference type="PROSITE" id="PS50949">
    <property type="entry name" value="HTH_GNTR"/>
    <property type="match status" value="1"/>
</dbReference>
<comment type="caution">
    <text evidence="5">The sequence shown here is derived from an EMBL/GenBank/DDBJ whole genome shotgun (WGS) entry which is preliminary data.</text>
</comment>
<dbReference type="SMART" id="SM00345">
    <property type="entry name" value="HTH_GNTR"/>
    <property type="match status" value="1"/>
</dbReference>
<sequence>MVNKSSHIPIYVQIEEELKRRIDSGEYVVGEPIPSERELSVIFGVSRMTVRQAITNLVLNGLLYREKGRGTFVSKPKLEQPLNGLTSFTEDMRARGLVPSNKLIKFEKQQPPFDIARDLLLEEGEEVYFIVRIRNADEQPMAIERTYIPVRALPNLTEESFNGSLYRLVEDTYGLKIGNAIQQMEASIVAKEDSKYLQIDPSAVVLMIKRISYLTDGRPFELVRSSYRADRYKFISEIQR</sequence>